<dbReference type="KEGG" id="mee:DA075_13455"/>
<dbReference type="EMBL" id="CP028843">
    <property type="protein sequence ID" value="AWB21802.1"/>
    <property type="molecule type" value="Genomic_DNA"/>
</dbReference>
<reference evidence="2 3" key="1">
    <citation type="submission" date="2018-04" db="EMBL/GenBank/DDBJ databases">
        <title>Methylobacterium sp. PR1016A genome.</title>
        <authorList>
            <person name="Park W."/>
        </authorList>
    </citation>
    <scope>NUCLEOTIDE SEQUENCE [LARGE SCALE GENOMIC DNA]</scope>
    <source>
        <strain evidence="2 3">PR1016A</strain>
    </source>
</reference>
<name>A0A2R4WJS7_9HYPH</name>
<keyword evidence="3" id="KW-1185">Reference proteome</keyword>
<feature type="region of interest" description="Disordered" evidence="1">
    <location>
        <begin position="156"/>
        <end position="189"/>
    </location>
</feature>
<gene>
    <name evidence="2" type="ORF">DA075_13455</name>
</gene>
<feature type="compositionally biased region" description="Basic and acidic residues" evidence="1">
    <location>
        <begin position="180"/>
        <end position="189"/>
    </location>
</feature>
<evidence type="ECO:0000256" key="1">
    <source>
        <dbReference type="SAM" id="MobiDB-lite"/>
    </source>
</evidence>
<dbReference type="AlphaFoldDB" id="A0A2R4WJS7"/>
<evidence type="ECO:0000313" key="3">
    <source>
        <dbReference type="Proteomes" id="UP000244755"/>
    </source>
</evidence>
<protein>
    <submittedName>
        <fullName evidence="2">Uncharacterized protein</fullName>
    </submittedName>
</protein>
<evidence type="ECO:0000313" key="2">
    <source>
        <dbReference type="EMBL" id="AWB21802.1"/>
    </source>
</evidence>
<dbReference type="Proteomes" id="UP000244755">
    <property type="component" value="Chromosome 1"/>
</dbReference>
<proteinExistence type="predicted"/>
<sequence length="189" mass="19966">MNREMTKDERFLDALDDLYIEGILAASPEELDAELLAIGEDPDTLVAIADAAFERAHATCAAATCPAPTVTASAAATAESGIDPFAVRADGGLRGVARSFGCNLNFLGRLKDRLVRAEDLSAAFVARLAEALGTGPDELARFLAGPARVPANARFKSDVKPEAREKQSLAEAIESSGLSDEQRRHLASL</sequence>
<feature type="compositionally biased region" description="Basic and acidic residues" evidence="1">
    <location>
        <begin position="156"/>
        <end position="168"/>
    </location>
</feature>
<organism evidence="2 3">
    <name type="scientific">Methylobacterium currus</name>
    <dbReference type="NCBI Taxonomy" id="2051553"/>
    <lineage>
        <taxon>Bacteria</taxon>
        <taxon>Pseudomonadati</taxon>
        <taxon>Pseudomonadota</taxon>
        <taxon>Alphaproteobacteria</taxon>
        <taxon>Hyphomicrobiales</taxon>
        <taxon>Methylobacteriaceae</taxon>
        <taxon>Methylobacterium</taxon>
    </lineage>
</organism>
<accession>A0A2R4WJS7</accession>